<sequence length="429" mass="48688">MHHYPAVATLIDDVTRKLEQSTPHQYPPQLCQMFKECYPNTLATTVDVLEDGTTFVVTGDIPAMWLRDSSAQVNPYLHLAKEDQALQRLFCGLIQRQAQCILLDPYANAFNREPSGQGHTGDLPPAGPWIWERKFELDSLCYPVRLCYRYWQETGDTGIFNETLHAMLNKIIEIMRIEQHHETRSGYTFERPGMDLVTETLQRQGRGTPTSYTGMVWSGFRPSDDACTYGYLIPANMFAVVVLGYVSEMARSQYQDEALAREAEDLRQQIEQGIERYGVVEHPTYGSIYAYETDGAGHHNLMDDANVPSLLSAPYLGYCVIDDALYQNTRRFVLSRDNPYYYEGEYAKGVGSPHTPAGYIWPIALSMAGLTTTDPEEQRELLTMLVNTTANTGLMHESFDPDKPEHFTRPWFAWANSLFGELVQSLVAK</sequence>
<dbReference type="InterPro" id="IPR012341">
    <property type="entry name" value="6hp_glycosidase-like_sf"/>
</dbReference>
<dbReference type="PANTHER" id="PTHR31047">
    <property type="entry name" value="MEIOTICALLY UP-REGULATED GENE 157 PROTEIN"/>
    <property type="match status" value="1"/>
</dbReference>
<gene>
    <name evidence="1" type="ORF">KSX_05830</name>
</gene>
<dbReference type="Proteomes" id="UP000612362">
    <property type="component" value="Unassembled WGS sequence"/>
</dbReference>
<accession>A0A8J3HWQ1</accession>
<comment type="caution">
    <text evidence="1">The sequence shown here is derived from an EMBL/GenBank/DDBJ whole genome shotgun (WGS) entry which is preliminary data.</text>
</comment>
<dbReference type="Pfam" id="PF06824">
    <property type="entry name" value="Glyco_hydro_125"/>
    <property type="match status" value="1"/>
</dbReference>
<keyword evidence="2" id="KW-1185">Reference proteome</keyword>
<dbReference type="SMART" id="SM01149">
    <property type="entry name" value="DUF1237"/>
    <property type="match status" value="1"/>
</dbReference>
<evidence type="ECO:0000313" key="1">
    <source>
        <dbReference type="EMBL" id="GHO42420.1"/>
    </source>
</evidence>
<keyword evidence="1" id="KW-0378">Hydrolase</keyword>
<dbReference type="RefSeq" id="WP_220191962.1">
    <property type="nucleotide sequence ID" value="NZ_BNJF01000001.1"/>
</dbReference>
<proteinExistence type="predicted"/>
<evidence type="ECO:0000313" key="2">
    <source>
        <dbReference type="Proteomes" id="UP000612362"/>
    </source>
</evidence>
<dbReference type="InterPro" id="IPR008313">
    <property type="entry name" value="GH125"/>
</dbReference>
<organism evidence="1 2">
    <name type="scientific">Ktedonospora formicarum</name>
    <dbReference type="NCBI Taxonomy" id="2778364"/>
    <lineage>
        <taxon>Bacteria</taxon>
        <taxon>Bacillati</taxon>
        <taxon>Chloroflexota</taxon>
        <taxon>Ktedonobacteria</taxon>
        <taxon>Ktedonobacterales</taxon>
        <taxon>Ktedonobacteraceae</taxon>
        <taxon>Ktedonospora</taxon>
    </lineage>
</organism>
<dbReference type="GO" id="GO:0005975">
    <property type="term" value="P:carbohydrate metabolic process"/>
    <property type="evidence" value="ECO:0007669"/>
    <property type="project" value="InterPro"/>
</dbReference>
<dbReference type="GO" id="GO:0016787">
    <property type="term" value="F:hydrolase activity"/>
    <property type="evidence" value="ECO:0007669"/>
    <property type="project" value="UniProtKB-KW"/>
</dbReference>
<name>A0A8J3HWQ1_9CHLR</name>
<dbReference type="Gene3D" id="1.50.10.10">
    <property type="match status" value="1"/>
</dbReference>
<reference evidence="1" key="1">
    <citation type="submission" date="2020-10" db="EMBL/GenBank/DDBJ databases">
        <title>Taxonomic study of unclassified bacteria belonging to the class Ktedonobacteria.</title>
        <authorList>
            <person name="Yabe S."/>
            <person name="Wang C.M."/>
            <person name="Zheng Y."/>
            <person name="Sakai Y."/>
            <person name="Cavaletti L."/>
            <person name="Monciardini P."/>
            <person name="Donadio S."/>
        </authorList>
    </citation>
    <scope>NUCLEOTIDE SEQUENCE</scope>
    <source>
        <strain evidence="1">SOSP1-1</strain>
    </source>
</reference>
<protein>
    <submittedName>
        <fullName evidence="1">Glycosyl hydrolase</fullName>
    </submittedName>
</protein>
<dbReference type="SUPFAM" id="SSF48208">
    <property type="entry name" value="Six-hairpin glycosidases"/>
    <property type="match status" value="1"/>
</dbReference>
<dbReference type="AlphaFoldDB" id="A0A8J3HWQ1"/>
<dbReference type="InterPro" id="IPR008928">
    <property type="entry name" value="6-hairpin_glycosidase_sf"/>
</dbReference>
<dbReference type="PANTHER" id="PTHR31047:SF0">
    <property type="entry name" value="MEIOTICALLY UP-REGULATED GENE 157 PROTEIN"/>
    <property type="match status" value="1"/>
</dbReference>
<dbReference type="EMBL" id="BNJF01000001">
    <property type="protein sequence ID" value="GHO42420.1"/>
    <property type="molecule type" value="Genomic_DNA"/>
</dbReference>
<dbReference type="PIRSF" id="PIRSF028846">
    <property type="entry name" value="UCP028846"/>
    <property type="match status" value="1"/>
</dbReference>